<dbReference type="InterPro" id="IPR050882">
    <property type="entry name" value="Prepilin_peptidase/N-MTase"/>
</dbReference>
<feature type="domain" description="Prepilin peptidase A24 N-terminal" evidence="12">
    <location>
        <begin position="20"/>
        <end position="151"/>
    </location>
</feature>
<dbReference type="EC" id="2.1.1.-" evidence="9"/>
<keyword evidence="5 9" id="KW-0812">Transmembrane</keyword>
<feature type="transmembrane region" description="Helical" evidence="10">
    <location>
        <begin position="246"/>
        <end position="272"/>
    </location>
</feature>
<proteinExistence type="inferred from homology"/>
<keyword evidence="14" id="KW-1185">Reference proteome</keyword>
<evidence type="ECO:0000256" key="3">
    <source>
        <dbReference type="ARBA" id="ARBA00022475"/>
    </source>
</evidence>
<dbReference type="EC" id="3.4.23.43" evidence="9"/>
<evidence type="ECO:0000256" key="10">
    <source>
        <dbReference type="SAM" id="Phobius"/>
    </source>
</evidence>
<organism evidence="13 14">
    <name type="scientific">Roseateles paludis</name>
    <dbReference type="NCBI Taxonomy" id="3145238"/>
    <lineage>
        <taxon>Bacteria</taxon>
        <taxon>Pseudomonadati</taxon>
        <taxon>Pseudomonadota</taxon>
        <taxon>Betaproteobacteria</taxon>
        <taxon>Burkholderiales</taxon>
        <taxon>Sphaerotilaceae</taxon>
        <taxon>Roseateles</taxon>
    </lineage>
</organism>
<evidence type="ECO:0000256" key="7">
    <source>
        <dbReference type="ARBA" id="ARBA00023136"/>
    </source>
</evidence>
<keyword evidence="9" id="KW-0511">Multifunctional enzyme</keyword>
<evidence type="ECO:0000256" key="9">
    <source>
        <dbReference type="RuleBase" id="RU003794"/>
    </source>
</evidence>
<dbReference type="Pfam" id="PF01478">
    <property type="entry name" value="Peptidase_A24"/>
    <property type="match status" value="1"/>
</dbReference>
<feature type="transmembrane region" description="Helical" evidence="10">
    <location>
        <begin position="284"/>
        <end position="303"/>
    </location>
</feature>
<dbReference type="Pfam" id="PF06750">
    <property type="entry name" value="A24_N_bact"/>
    <property type="match status" value="1"/>
</dbReference>
<comment type="similarity">
    <text evidence="2 8">Belongs to the peptidase A24 family.</text>
</comment>
<evidence type="ECO:0000313" key="13">
    <source>
        <dbReference type="EMBL" id="MEO3692613.1"/>
    </source>
</evidence>
<reference evidence="13 14" key="1">
    <citation type="submission" date="2024-05" db="EMBL/GenBank/DDBJ databases">
        <title>Roseateles sp. DJS-2-20 16S ribosomal RNA gene Genome sequencing and assembly.</title>
        <authorList>
            <person name="Woo H."/>
        </authorList>
    </citation>
    <scope>NUCLEOTIDE SEQUENCE [LARGE SCALE GENOMIC DNA]</scope>
    <source>
        <strain evidence="13 14">DJS-2-20</strain>
    </source>
</reference>
<gene>
    <name evidence="13" type="ORF">ABDJ85_14140</name>
</gene>
<feature type="transmembrane region" description="Helical" evidence="10">
    <location>
        <begin position="12"/>
        <end position="34"/>
    </location>
</feature>
<dbReference type="InterPro" id="IPR010627">
    <property type="entry name" value="Prepilin_pept_A24_N"/>
</dbReference>
<keyword evidence="9 13" id="KW-0378">Hydrolase</keyword>
<keyword evidence="9" id="KW-0489">Methyltransferase</keyword>
<dbReference type="EMBL" id="JBDPZD010000004">
    <property type="protein sequence ID" value="MEO3692613.1"/>
    <property type="molecule type" value="Genomic_DNA"/>
</dbReference>
<dbReference type="Gene3D" id="1.20.120.1220">
    <property type="match status" value="1"/>
</dbReference>
<dbReference type="PANTHER" id="PTHR30487:SF0">
    <property type="entry name" value="PREPILIN LEADER PEPTIDASE_N-METHYLTRANSFERASE-RELATED"/>
    <property type="match status" value="1"/>
</dbReference>
<dbReference type="PANTHER" id="PTHR30487">
    <property type="entry name" value="TYPE 4 PREPILIN-LIKE PROTEINS LEADER PEPTIDE-PROCESSING ENZYME"/>
    <property type="match status" value="1"/>
</dbReference>
<feature type="transmembrane region" description="Helical" evidence="10">
    <location>
        <begin position="158"/>
        <end position="176"/>
    </location>
</feature>
<keyword evidence="9" id="KW-0808">Transferase</keyword>
<name>A0ABV0G4I0_9BURK</name>
<comment type="caution">
    <text evidence="13">The sequence shown here is derived from an EMBL/GenBank/DDBJ whole genome shotgun (WGS) entry which is preliminary data.</text>
</comment>
<keyword evidence="7 10" id="KW-0472">Membrane</keyword>
<sequence length="313" mass="33596">MLGLSEAELAFWLSPWVLGLLGLCIGSFLNVVAYRLPQMMERQWLADCADHLSDPESVAKVSGADKPVAEKLAAAAKPITELLEKLPPLGIATPRSRCPHCGHQLRWHENLPLVGWLRLGGKCAACKAPISLRYPVVEAATGAAFAALAWQMGPQPTVLLWCGFVAALLALSLIDWDTTLLPDVINQPLLWAGLLSALLGWTIPLQQSLIGALAGYLSLWSVYWVFKLVTGKEGMGFGDFKLLAALGAWLGWQMLLPIVLGASAIGALVGIIMKLNAKLREGRYVPFGPFLAGGGLVVLYAGAPRVLGWMGWA</sequence>
<evidence type="ECO:0000256" key="6">
    <source>
        <dbReference type="ARBA" id="ARBA00022989"/>
    </source>
</evidence>
<protein>
    <recommendedName>
        <fullName evidence="9">Prepilin leader peptidase/N-methyltransferase</fullName>
        <ecNumber evidence="9">2.1.1.-</ecNumber>
        <ecNumber evidence="9">3.4.23.43</ecNumber>
    </recommendedName>
</protein>
<evidence type="ECO:0000256" key="1">
    <source>
        <dbReference type="ARBA" id="ARBA00004429"/>
    </source>
</evidence>
<comment type="catalytic activity">
    <reaction evidence="9">
        <text>Typically cleaves a -Gly-|-Phe- bond to release an N-terminal, basic peptide of 5-8 residues from type IV prepilin, and then N-methylates the new N-terminal amino group, the methyl donor being S-adenosyl-L-methionine.</text>
        <dbReference type="EC" id="3.4.23.43"/>
    </reaction>
</comment>
<evidence type="ECO:0000256" key="5">
    <source>
        <dbReference type="ARBA" id="ARBA00022692"/>
    </source>
</evidence>
<comment type="subcellular location">
    <subcellularLocation>
        <location evidence="1">Cell inner membrane</location>
        <topology evidence="1">Multi-pass membrane protein</topology>
    </subcellularLocation>
    <subcellularLocation>
        <location evidence="9">Cell membrane</location>
        <topology evidence="9">Multi-pass membrane protein</topology>
    </subcellularLocation>
</comment>
<evidence type="ECO:0000256" key="4">
    <source>
        <dbReference type="ARBA" id="ARBA00022519"/>
    </source>
</evidence>
<evidence type="ECO:0000259" key="11">
    <source>
        <dbReference type="Pfam" id="PF01478"/>
    </source>
</evidence>
<evidence type="ECO:0000256" key="8">
    <source>
        <dbReference type="RuleBase" id="RU003793"/>
    </source>
</evidence>
<dbReference type="InterPro" id="IPR014032">
    <property type="entry name" value="Peptidase_A24A_bac"/>
</dbReference>
<dbReference type="RefSeq" id="WP_347705436.1">
    <property type="nucleotide sequence ID" value="NZ_JBDPZD010000004.1"/>
</dbReference>
<comment type="function">
    <text evidence="9">Plays an essential role in type IV pili and type II pseudopili formation by proteolytically removing the leader sequence from substrate proteins and subsequently monomethylating the alpha-amino group of the newly exposed N-terminal phenylalanine.</text>
</comment>
<dbReference type="GO" id="GO:0016787">
    <property type="term" value="F:hydrolase activity"/>
    <property type="evidence" value="ECO:0007669"/>
    <property type="project" value="UniProtKB-KW"/>
</dbReference>
<keyword evidence="3" id="KW-1003">Cell membrane</keyword>
<feature type="domain" description="Prepilin type IV endopeptidase peptidase" evidence="11">
    <location>
        <begin position="164"/>
        <end position="271"/>
    </location>
</feature>
<feature type="transmembrane region" description="Helical" evidence="10">
    <location>
        <begin position="188"/>
        <end position="204"/>
    </location>
</feature>
<feature type="transmembrane region" description="Helical" evidence="10">
    <location>
        <begin position="209"/>
        <end position="226"/>
    </location>
</feature>
<keyword evidence="4" id="KW-0997">Cell inner membrane</keyword>
<evidence type="ECO:0000259" key="12">
    <source>
        <dbReference type="Pfam" id="PF06750"/>
    </source>
</evidence>
<accession>A0ABV0G4I0</accession>
<evidence type="ECO:0000313" key="14">
    <source>
        <dbReference type="Proteomes" id="UP001495147"/>
    </source>
</evidence>
<dbReference type="InterPro" id="IPR000045">
    <property type="entry name" value="Prepilin_IV_endopep_pep"/>
</dbReference>
<keyword evidence="6 10" id="KW-1133">Transmembrane helix</keyword>
<dbReference type="Proteomes" id="UP001495147">
    <property type="component" value="Unassembled WGS sequence"/>
</dbReference>
<dbReference type="PRINTS" id="PR00864">
    <property type="entry name" value="PREPILNPTASE"/>
</dbReference>
<keyword evidence="9" id="KW-0645">Protease</keyword>
<evidence type="ECO:0000256" key="2">
    <source>
        <dbReference type="ARBA" id="ARBA00005801"/>
    </source>
</evidence>